<dbReference type="FunFam" id="1.20.58.480:FF:000004">
    <property type="entry name" value="Indoleamine 2,3-dioxygenase subfamily"/>
    <property type="match status" value="1"/>
</dbReference>
<keyword evidence="5 7" id="KW-0223">Dioxygenase</keyword>
<dbReference type="GeneID" id="30037709"/>
<evidence type="ECO:0000256" key="4">
    <source>
        <dbReference type="PIRSR" id="PIRSR600898-1"/>
    </source>
</evidence>
<keyword evidence="2 4" id="KW-0479">Metal-binding</keyword>
<dbReference type="EC" id="1.13.11.52" evidence="5"/>
<evidence type="ECO:0000256" key="3">
    <source>
        <dbReference type="ARBA" id="ARBA00023004"/>
    </source>
</evidence>
<feature type="compositionally biased region" description="Low complexity" evidence="6">
    <location>
        <begin position="466"/>
        <end position="475"/>
    </location>
</feature>
<keyword evidence="5" id="KW-0560">Oxidoreductase</keyword>
<proteinExistence type="inferred from homology"/>
<dbReference type="GO" id="GO:0033754">
    <property type="term" value="F:indoleamine 2,3-dioxygenase activity"/>
    <property type="evidence" value="ECO:0007669"/>
    <property type="project" value="UniProtKB-EC"/>
</dbReference>
<dbReference type="Gene3D" id="1.20.58.480">
    <property type="match status" value="1"/>
</dbReference>
<dbReference type="AlphaFoldDB" id="A0A167D2L4"/>
<comment type="function">
    <text evidence="5">Produces N-formyl-kynurenine through the oxidation of tryptophan.</text>
</comment>
<feature type="region of interest" description="Disordered" evidence="6">
    <location>
        <begin position="386"/>
        <end position="409"/>
    </location>
</feature>
<dbReference type="PROSITE" id="PS00876">
    <property type="entry name" value="IDO_1"/>
    <property type="match status" value="1"/>
</dbReference>
<organism evidence="7 8">
    <name type="scientific">Sugiyamaella lignohabitans</name>
    <dbReference type="NCBI Taxonomy" id="796027"/>
    <lineage>
        <taxon>Eukaryota</taxon>
        <taxon>Fungi</taxon>
        <taxon>Dikarya</taxon>
        <taxon>Ascomycota</taxon>
        <taxon>Saccharomycotina</taxon>
        <taxon>Dipodascomycetes</taxon>
        <taxon>Dipodascales</taxon>
        <taxon>Trichomonascaceae</taxon>
        <taxon>Sugiyamaella</taxon>
    </lineage>
</organism>
<reference evidence="7 8" key="1">
    <citation type="submission" date="2016-02" db="EMBL/GenBank/DDBJ databases">
        <title>Complete genome sequence and transcriptome regulation of the pentose utilising yeast Sugiyamaella lignohabitans.</title>
        <authorList>
            <person name="Bellasio M."/>
            <person name="Peymann A."/>
            <person name="Valli M."/>
            <person name="Sipitzky M."/>
            <person name="Graf A."/>
            <person name="Sauer M."/>
            <person name="Marx H."/>
            <person name="Mattanovich D."/>
        </authorList>
    </citation>
    <scope>NUCLEOTIDE SEQUENCE [LARGE SCALE GENOMIC DNA]</scope>
    <source>
        <strain evidence="7 8">CBS 10342</strain>
    </source>
</reference>
<dbReference type="PANTHER" id="PTHR28657">
    <property type="entry name" value="INDOLEAMINE 2,3-DIOXYGENASE"/>
    <property type="match status" value="1"/>
</dbReference>
<feature type="binding site" description="proximal binding residue" evidence="4">
    <location>
        <position position="369"/>
    </location>
    <ligand>
        <name>heme b</name>
        <dbReference type="ChEBI" id="CHEBI:60344"/>
    </ligand>
    <ligandPart>
        <name>Fe</name>
        <dbReference type="ChEBI" id="CHEBI:18248"/>
    </ligandPart>
</feature>
<evidence type="ECO:0000256" key="5">
    <source>
        <dbReference type="RuleBase" id="RU369119"/>
    </source>
</evidence>
<evidence type="ECO:0000313" key="8">
    <source>
        <dbReference type="Proteomes" id="UP000189580"/>
    </source>
</evidence>
<keyword evidence="3 4" id="KW-0408">Iron</keyword>
<gene>
    <name evidence="7" type="primary">BNA2</name>
    <name evidence="7" type="ORF">AWJ20_653</name>
</gene>
<dbReference type="GO" id="GO:0020037">
    <property type="term" value="F:heme binding"/>
    <property type="evidence" value="ECO:0007669"/>
    <property type="project" value="UniProtKB-UniRule"/>
</dbReference>
<dbReference type="RefSeq" id="XP_018734877.1">
    <property type="nucleotide sequence ID" value="XM_018882605.1"/>
</dbReference>
<dbReference type="GO" id="GO:0019441">
    <property type="term" value="P:L-tryptophan catabolic process to kynurenine"/>
    <property type="evidence" value="ECO:0007669"/>
    <property type="project" value="UniProtKB-UniRule"/>
</dbReference>
<dbReference type="GO" id="GO:0034354">
    <property type="term" value="P:'de novo' NAD+ biosynthetic process from L-tryptophan"/>
    <property type="evidence" value="ECO:0007669"/>
    <property type="project" value="EnsemblFungi"/>
</dbReference>
<protein>
    <recommendedName>
        <fullName evidence="5">Indoleamine 2,3-dioxygenase</fullName>
        <ecNumber evidence="5">1.13.11.52</ecNumber>
    </recommendedName>
</protein>
<evidence type="ECO:0000256" key="1">
    <source>
        <dbReference type="ARBA" id="ARBA00007119"/>
    </source>
</evidence>
<dbReference type="GO" id="GO:0005737">
    <property type="term" value="C:cytoplasm"/>
    <property type="evidence" value="ECO:0007669"/>
    <property type="project" value="TreeGrafter"/>
</dbReference>
<dbReference type="SUPFAM" id="SSF140959">
    <property type="entry name" value="Indolic compounds 2,3-dioxygenase-like"/>
    <property type="match status" value="1"/>
</dbReference>
<comment type="catalytic activity">
    <reaction evidence="5">
        <text>L-tryptophan + O2 = N-formyl-L-kynurenine</text>
        <dbReference type="Rhea" id="RHEA:24536"/>
        <dbReference type="ChEBI" id="CHEBI:15379"/>
        <dbReference type="ChEBI" id="CHEBI:57912"/>
        <dbReference type="ChEBI" id="CHEBI:58629"/>
    </reaction>
</comment>
<dbReference type="OrthoDB" id="540174at2759"/>
<dbReference type="PANTHER" id="PTHR28657:SF5">
    <property type="entry name" value="INDOLEAMINE 2,3-DIOXYGENASE"/>
    <property type="match status" value="1"/>
</dbReference>
<dbReference type="Proteomes" id="UP000189580">
    <property type="component" value="Chromosome a"/>
</dbReference>
<keyword evidence="8" id="KW-1185">Reference proteome</keyword>
<feature type="region of interest" description="Disordered" evidence="6">
    <location>
        <begin position="456"/>
        <end position="509"/>
    </location>
</feature>
<dbReference type="GO" id="GO:0046872">
    <property type="term" value="F:metal ion binding"/>
    <property type="evidence" value="ECO:0007669"/>
    <property type="project" value="UniProtKB-UniRule"/>
</dbReference>
<dbReference type="EMBL" id="CP014501">
    <property type="protein sequence ID" value="ANB12400.1"/>
    <property type="molecule type" value="Genomic_DNA"/>
</dbReference>
<comment type="similarity">
    <text evidence="1 5">Belongs to the indoleamine 2,3-dioxygenase family.</text>
</comment>
<keyword evidence="4 5" id="KW-0349">Heme</keyword>
<name>A0A167D2L4_9ASCO</name>
<dbReference type="InterPro" id="IPR000898">
    <property type="entry name" value="Indolamine_dOase"/>
</dbReference>
<accession>A0A167D2L4</accession>
<sequence length="509" mass="56883">MLPEIPRLEDYDISPLTGFLPETVPLARLPSYFDAWENLVENLPALILTKRLRTLVDKIPVLSTDNLTTEPEWRRACVILGFLSHGYVWASSDEPSEHLPKQLAEPWLKVSDHFELPPINTYAGVCLWNFKTVLPAEPQEWGLDNLATLNTFTGCIDESWFYLVSTAIERQGAPCLVAGLEAIRACRDYDSDKVVRNLQFLAESIDAINTSLGRMYEMCDPHTFYYRIRPFLAGWKNMKDAGLPHGVRYGDETEYRAYSGGSNAQSSLIQALDILLNVEHHPTGEHQHRPPPTVLLSKVTEAGISTPKKNNFIEEMRRYMPGPHRRFLESLTQVAEIRDYVVANSEKTPALTLSYDACLAMLRTFRDKHIQIVSRYIILQAQAKNNAGPRPIADTRRHGLAAASKASRGTGGTALLPFLKQARDETGDSAAGTWGKRLLTENRNLLSKLTAKRNITFSSESEPEENSTSTSSASKSSKRLKTAPDTSELRGLATSWQVGADDNSGVTHW</sequence>
<evidence type="ECO:0000313" key="7">
    <source>
        <dbReference type="EMBL" id="ANB12400.1"/>
    </source>
</evidence>
<dbReference type="InterPro" id="IPR037217">
    <property type="entry name" value="Trp/Indoleamine_2_3_dOase-like"/>
</dbReference>
<dbReference type="Pfam" id="PF01231">
    <property type="entry name" value="IDO"/>
    <property type="match status" value="1"/>
</dbReference>
<evidence type="ECO:0000256" key="6">
    <source>
        <dbReference type="SAM" id="MobiDB-lite"/>
    </source>
</evidence>
<dbReference type="KEGG" id="slb:AWJ20_653"/>
<evidence type="ECO:0000256" key="2">
    <source>
        <dbReference type="ARBA" id="ARBA00022723"/>
    </source>
</evidence>